<feature type="transmembrane region" description="Helical" evidence="1">
    <location>
        <begin position="12"/>
        <end position="33"/>
    </location>
</feature>
<keyword evidence="4" id="KW-1185">Reference proteome</keyword>
<dbReference type="AlphaFoldDB" id="A0A1M7GA24"/>
<dbReference type="SMART" id="SM00155">
    <property type="entry name" value="PLDc"/>
    <property type="match status" value="2"/>
</dbReference>
<dbReference type="Pfam" id="PF13091">
    <property type="entry name" value="PLDc_2"/>
    <property type="match status" value="2"/>
</dbReference>
<dbReference type="EMBL" id="FRCP01000006">
    <property type="protein sequence ID" value="SHM13130.1"/>
    <property type="molecule type" value="Genomic_DNA"/>
</dbReference>
<gene>
    <name evidence="3" type="ORF">SAMN02746066_00934</name>
</gene>
<dbReference type="Proteomes" id="UP000184038">
    <property type="component" value="Unassembled WGS sequence"/>
</dbReference>
<proteinExistence type="predicted"/>
<dbReference type="PROSITE" id="PS50035">
    <property type="entry name" value="PLD"/>
    <property type="match status" value="2"/>
</dbReference>
<dbReference type="PANTHER" id="PTHR21248:SF12">
    <property type="entry name" value="CARDIOLIPIN SYNTHASE C"/>
    <property type="match status" value="1"/>
</dbReference>
<sequence>MLARNKKKIIKTIIFLLILYVIYMILGATLPFVSHKEVSDSVKEKLDVNRFFGDGVSVDRAAVVEDSNEALDIRLRMLNDAKEKIIMSSFSFKTDRSSREVFATVLAAADRGVKVEIIADGLSAGIDMKRDPMYYVLAAHDNITIKYYNLFSLLEPWSFNGRLHDKYVIIDDRMLILGGRNTSNYFLGTYNTKVLSYDRDIFVYNTAAGTDRSGESVIHEVEEYFYTLWNYKDSEIVFDKVPLSRRSKIASAKNMLEETYQNLLAERSDIMSEEFDYMAYTVPTNKITLITNPIHIMSKEPYIWYQINELMQNAKERVIIQTPYVVLNKTMENDLSKLKGKLKQFDILINSVEVGDNYMASSDYLFNKQDVLDTGATIYEFAGEHSMHDKSVLIDDDISIIGSYNFDMRSVYLDTETMLVVHGEEFNEELENVMNSMKEQSYEVDSKGEYVAGEDVALPELPWWKKIAFRVTSVLFQIIRYLL</sequence>
<feature type="domain" description="PLD phosphodiesterase" evidence="2">
    <location>
        <begin position="383"/>
        <end position="410"/>
    </location>
</feature>
<organism evidence="3 4">
    <name type="scientific">Anaerosporobacter mobilis DSM 15930</name>
    <dbReference type="NCBI Taxonomy" id="1120996"/>
    <lineage>
        <taxon>Bacteria</taxon>
        <taxon>Bacillati</taxon>
        <taxon>Bacillota</taxon>
        <taxon>Clostridia</taxon>
        <taxon>Lachnospirales</taxon>
        <taxon>Lachnospiraceae</taxon>
        <taxon>Anaerosporobacter</taxon>
    </lineage>
</organism>
<dbReference type="SUPFAM" id="SSF56024">
    <property type="entry name" value="Phospholipase D/nuclease"/>
    <property type="match status" value="2"/>
</dbReference>
<dbReference type="InterPro" id="IPR025202">
    <property type="entry name" value="PLD-like_dom"/>
</dbReference>
<dbReference type="PANTHER" id="PTHR21248">
    <property type="entry name" value="CARDIOLIPIN SYNTHASE"/>
    <property type="match status" value="1"/>
</dbReference>
<dbReference type="GO" id="GO:0032049">
    <property type="term" value="P:cardiolipin biosynthetic process"/>
    <property type="evidence" value="ECO:0007669"/>
    <property type="project" value="UniProtKB-ARBA"/>
</dbReference>
<keyword evidence="1" id="KW-0812">Transmembrane</keyword>
<name>A0A1M7GA24_9FIRM</name>
<dbReference type="STRING" id="1120996.SAMN02746066_00934"/>
<dbReference type="Gene3D" id="3.30.870.10">
    <property type="entry name" value="Endonuclease Chain A"/>
    <property type="match status" value="2"/>
</dbReference>
<keyword evidence="1" id="KW-1133">Transmembrane helix</keyword>
<dbReference type="OrthoDB" id="9814092at2"/>
<keyword evidence="1" id="KW-0472">Membrane</keyword>
<evidence type="ECO:0000259" key="2">
    <source>
        <dbReference type="PROSITE" id="PS50035"/>
    </source>
</evidence>
<feature type="domain" description="PLD phosphodiesterase" evidence="2">
    <location>
        <begin position="159"/>
        <end position="186"/>
    </location>
</feature>
<evidence type="ECO:0000313" key="4">
    <source>
        <dbReference type="Proteomes" id="UP000184038"/>
    </source>
</evidence>
<dbReference type="CDD" id="cd09113">
    <property type="entry name" value="PLDc_ymdC_like_2"/>
    <property type="match status" value="1"/>
</dbReference>
<protein>
    <submittedName>
        <fullName evidence="3">Phosphatidylserine/phosphatidylglycerophosphate/cardiolipin synthase</fullName>
    </submittedName>
</protein>
<dbReference type="RefSeq" id="WP_073283600.1">
    <property type="nucleotide sequence ID" value="NZ_FRCP01000006.1"/>
</dbReference>
<reference evidence="3 4" key="1">
    <citation type="submission" date="2016-11" db="EMBL/GenBank/DDBJ databases">
        <authorList>
            <person name="Jaros S."/>
            <person name="Januszkiewicz K."/>
            <person name="Wedrychowicz H."/>
        </authorList>
    </citation>
    <scope>NUCLEOTIDE SEQUENCE [LARGE SCALE GENOMIC DNA]</scope>
    <source>
        <strain evidence="3 4">DSM 15930</strain>
    </source>
</reference>
<evidence type="ECO:0000256" key="1">
    <source>
        <dbReference type="SAM" id="Phobius"/>
    </source>
</evidence>
<evidence type="ECO:0000313" key="3">
    <source>
        <dbReference type="EMBL" id="SHM13130.1"/>
    </source>
</evidence>
<accession>A0A1M7GA24</accession>
<dbReference type="InterPro" id="IPR001736">
    <property type="entry name" value="PLipase_D/transphosphatidylase"/>
</dbReference>
<dbReference type="GO" id="GO:0030572">
    <property type="term" value="F:phosphatidyltransferase activity"/>
    <property type="evidence" value="ECO:0007669"/>
    <property type="project" value="UniProtKB-ARBA"/>
</dbReference>